<protein>
    <submittedName>
        <fullName evidence="2">Uncharacterized protein</fullName>
    </submittedName>
</protein>
<accession>A0A811BR82</accession>
<dbReference type="InterPro" id="IPR027417">
    <property type="entry name" value="P-loop_NTPase"/>
</dbReference>
<evidence type="ECO:0000313" key="3">
    <source>
        <dbReference type="Proteomes" id="UP001253637"/>
    </source>
</evidence>
<reference evidence="2" key="1">
    <citation type="submission" date="2021-04" db="EMBL/GenBank/DDBJ databases">
        <title>Draft Genome Sequence of Pandoravirus japonicus, Isolated from the Sabaishi River of Niigata, Japan.</title>
        <authorList>
            <person name="Hosokawa N."/>
            <person name="Takahashi H."/>
            <person name="Aoki K."/>
            <person name="Takemura M."/>
        </authorList>
    </citation>
    <scope>NUCLEOTIDE SEQUENCE</scope>
</reference>
<feature type="compositionally biased region" description="Basic and acidic residues" evidence="1">
    <location>
        <begin position="561"/>
        <end position="578"/>
    </location>
</feature>
<name>A0A811BR82_9VIRU</name>
<dbReference type="EMBL" id="LC625835">
    <property type="protein sequence ID" value="BCU03637.1"/>
    <property type="molecule type" value="Genomic_DNA"/>
</dbReference>
<organism evidence="2 3">
    <name type="scientific">Pandoravirus japonicus</name>
    <dbReference type="NCBI Taxonomy" id="2823154"/>
    <lineage>
        <taxon>Viruses</taxon>
        <taxon>Pandoravirus</taxon>
    </lineage>
</organism>
<proteinExistence type="predicted"/>
<evidence type="ECO:0000313" key="2">
    <source>
        <dbReference type="EMBL" id="BCU03637.1"/>
    </source>
</evidence>
<evidence type="ECO:0000256" key="1">
    <source>
        <dbReference type="SAM" id="MobiDB-lite"/>
    </source>
</evidence>
<dbReference type="PANTHER" id="PTHR34726:SF3">
    <property type="entry name" value="GUANYLATE-BINDING PROTEIN N-TERMINAL DOMAIN-CONTAINING PROTEIN-RELATED"/>
    <property type="match status" value="1"/>
</dbReference>
<dbReference type="PANTHER" id="PTHR34726">
    <property type="entry name" value="GBP DOMAIN-CONTAINING PROTEIN"/>
    <property type="match status" value="1"/>
</dbReference>
<sequence>MAAGGKGAQRPKGPTIQGKKAAKLARPLACFFGRSDSSFFFLERNKKVKDREKMQAPRGATVADNADVSLLGLVLVSLAAALLGRCLARVCRACRARATRRPSPPLAPRQTSYDLSIGIDSLADLAADGWVVRANKDHSIVETVRKRLAPSCGMADGDGFEQSNNDAATAATAVDGRSGDGRAVRDRAIAMANRADTHTAAPTTGSLVKTVGFLGARGVGKTFCINSLYGLALPCGPLHATRGLGLVWPTAPGRPAIVDTAGDRAPAPANDATAAHDRRLTEALVQEVALHCADQLVLVVGDMTAADQARIASLAEHAAQRGRRHLFVLHNLRHAADVGECDRLWEDQVLTPYAAVGHLEHCGDRQRAHFVTTTVGDVHVYHMRLARAGTPAGDLINAHTCDTLRARLDAFGVAHPFDPCALVDQRLGDMLPCLVADFAGIEWHPEGALAGDALGDSDGLVARIRCGARGSGAPCNAALRLRPVPLSEVAAGGTAGAMSGSDFDVPVEVRNGGACLAVRIDVPGVDPGSLTVTSLVGPRGQYAEVRGLRLLPPDDDDDDERDVKDDRGHGDSRDDRTLVGRRGRRCSNNNDNDHRGHSNTPCKNDGGDSGGDKDRRNDPEIDDRRPAAPARGKRRREAPRSVVDPVERCGRLCVRIDMPPGSRVDASTIDCTYGVLSFKIRRQTQPIPLPVQKAPSVPAGPLA</sequence>
<feature type="region of interest" description="Disordered" evidence="1">
    <location>
        <begin position="1"/>
        <end position="20"/>
    </location>
</feature>
<dbReference type="SUPFAM" id="SSF52540">
    <property type="entry name" value="P-loop containing nucleoside triphosphate hydrolases"/>
    <property type="match status" value="1"/>
</dbReference>
<feature type="region of interest" description="Disordered" evidence="1">
    <location>
        <begin position="544"/>
        <end position="643"/>
    </location>
</feature>
<feature type="compositionally biased region" description="Basic and acidic residues" evidence="1">
    <location>
        <begin position="610"/>
        <end position="626"/>
    </location>
</feature>
<dbReference type="Proteomes" id="UP001253637">
    <property type="component" value="Segment"/>
</dbReference>